<dbReference type="Proteomes" id="UP000000238">
    <property type="component" value="Chromosome"/>
</dbReference>
<protein>
    <submittedName>
        <fullName evidence="1">Uncharacterized protein</fullName>
    </submittedName>
</protein>
<evidence type="ECO:0000313" key="2">
    <source>
        <dbReference type="Proteomes" id="UP000000238"/>
    </source>
</evidence>
<dbReference type="AlphaFoldDB" id="Q2SHD9"/>
<dbReference type="EMBL" id="CP000155">
    <property type="protein sequence ID" value="ABC29935.1"/>
    <property type="molecule type" value="Genomic_DNA"/>
</dbReference>
<name>Q2SHD9_HAHCH</name>
<organism evidence="1 2">
    <name type="scientific">Hahella chejuensis (strain KCTC 2396)</name>
    <dbReference type="NCBI Taxonomy" id="349521"/>
    <lineage>
        <taxon>Bacteria</taxon>
        <taxon>Pseudomonadati</taxon>
        <taxon>Pseudomonadota</taxon>
        <taxon>Gammaproteobacteria</taxon>
        <taxon>Oceanospirillales</taxon>
        <taxon>Hahellaceae</taxon>
        <taxon>Hahella</taxon>
    </lineage>
</organism>
<evidence type="ECO:0000313" key="1">
    <source>
        <dbReference type="EMBL" id="ABC29935.1"/>
    </source>
</evidence>
<keyword evidence="2" id="KW-1185">Reference proteome</keyword>
<accession>Q2SHD9</accession>
<gene>
    <name evidence="1" type="ordered locus">HCH_03172</name>
</gene>
<proteinExistence type="predicted"/>
<reference evidence="1 2" key="1">
    <citation type="journal article" date="2005" name="Nucleic Acids Res.">
        <title>Genomic blueprint of Hahella chejuensis, a marine microbe producing an algicidal agent.</title>
        <authorList>
            <person name="Jeong H."/>
            <person name="Yim J.H."/>
            <person name="Lee C."/>
            <person name="Choi S.-H."/>
            <person name="Park Y.K."/>
            <person name="Yoon S.H."/>
            <person name="Hur C.-G."/>
            <person name="Kang H.-Y."/>
            <person name="Kim D."/>
            <person name="Lee H.H."/>
            <person name="Park K.H."/>
            <person name="Park S.-H."/>
            <person name="Park H.-S."/>
            <person name="Lee H.K."/>
            <person name="Oh T.K."/>
            <person name="Kim J.F."/>
        </authorList>
    </citation>
    <scope>NUCLEOTIDE SEQUENCE [LARGE SCALE GENOMIC DNA]</scope>
    <source>
        <strain evidence="1 2">KCTC 2396</strain>
    </source>
</reference>
<sequence>MNVALVIVLILSAAAIGELRHRYNKTQLSNKNKEDGTH</sequence>
<dbReference type="KEGG" id="hch:HCH_03172"/>
<dbReference type="HOGENOM" id="CLU_3328558_0_0_6"/>